<comment type="caution">
    <text evidence="3">The sequence shown here is derived from an EMBL/GenBank/DDBJ whole genome shotgun (WGS) entry which is preliminary data.</text>
</comment>
<accession>A0ABD5E983</accession>
<evidence type="ECO:0008006" key="6">
    <source>
        <dbReference type="Google" id="ProtNLM"/>
    </source>
</evidence>
<dbReference type="EMBL" id="JAVRET010000011">
    <property type="protein sequence ID" value="MDT0408805.1"/>
    <property type="molecule type" value="Genomic_DNA"/>
</dbReference>
<dbReference type="Proteomes" id="UP001183607">
    <property type="component" value="Unassembled WGS sequence"/>
</dbReference>
<evidence type="ECO:0000256" key="1">
    <source>
        <dbReference type="SAM" id="MobiDB-lite"/>
    </source>
</evidence>
<dbReference type="RefSeq" id="WP_009064362.1">
    <property type="nucleotide sequence ID" value="NZ_JAVRER010000035.1"/>
</dbReference>
<reference evidence="3" key="2">
    <citation type="submission" date="2024-03" db="EMBL/GenBank/DDBJ databases">
        <title>30 novel species of actinomycetes from the DSMZ collection.</title>
        <authorList>
            <person name="Nouioui I."/>
        </authorList>
    </citation>
    <scope>NUCLEOTIDE SEQUENCE</scope>
    <source>
        <strain evidence="2 5">DSM 41979</strain>
        <strain evidence="3">DSM 41982</strain>
    </source>
</reference>
<evidence type="ECO:0000313" key="2">
    <source>
        <dbReference type="EMBL" id="MDT0408805.1"/>
    </source>
</evidence>
<dbReference type="Proteomes" id="UP001183610">
    <property type="component" value="Unassembled WGS sequence"/>
</dbReference>
<organism evidence="3 4">
    <name type="scientific">Streptomyces evansiae</name>
    <dbReference type="NCBI Taxonomy" id="3075535"/>
    <lineage>
        <taxon>Bacteria</taxon>
        <taxon>Bacillati</taxon>
        <taxon>Actinomycetota</taxon>
        <taxon>Actinomycetes</taxon>
        <taxon>Kitasatosporales</taxon>
        <taxon>Streptomycetaceae</taxon>
        <taxon>Streptomyces</taxon>
    </lineage>
</organism>
<dbReference type="EMBL" id="JAVRER010000035">
    <property type="protein sequence ID" value="MDT0417964.1"/>
    <property type="molecule type" value="Genomic_DNA"/>
</dbReference>
<dbReference type="AlphaFoldDB" id="A0ABD5E983"/>
<proteinExistence type="predicted"/>
<gene>
    <name evidence="3" type="ORF">RM574_20990</name>
    <name evidence="2" type="ORF">RM698_07020</name>
</gene>
<feature type="region of interest" description="Disordered" evidence="1">
    <location>
        <begin position="1"/>
        <end position="54"/>
    </location>
</feature>
<reference evidence="4" key="1">
    <citation type="submission" date="2023-07" db="EMBL/GenBank/DDBJ databases">
        <title>30 novel species of actinomycetes from the DSMZ collection.</title>
        <authorList>
            <person name="Nouioui I."/>
        </authorList>
    </citation>
    <scope>NUCLEOTIDE SEQUENCE [LARGE SCALE GENOMIC DNA]</scope>
    <source>
        <strain evidence="4">DSM 41982</strain>
    </source>
</reference>
<evidence type="ECO:0000313" key="5">
    <source>
        <dbReference type="Proteomes" id="UP001183610"/>
    </source>
</evidence>
<evidence type="ECO:0000313" key="3">
    <source>
        <dbReference type="EMBL" id="MDT0417964.1"/>
    </source>
</evidence>
<sequence>MAKNKNRKQSAQNRSSAEAAGAQAKETSTEAHQASQATPGDMARKGRERRFGHN</sequence>
<keyword evidence="5" id="KW-1185">Reference proteome</keyword>
<name>A0ABD5E983_9ACTN</name>
<feature type="compositionally biased region" description="Basic and acidic residues" evidence="1">
    <location>
        <begin position="42"/>
        <end position="54"/>
    </location>
</feature>
<evidence type="ECO:0000313" key="4">
    <source>
        <dbReference type="Proteomes" id="UP001183607"/>
    </source>
</evidence>
<protein>
    <recommendedName>
        <fullName evidence="6">DUF5302 domain-containing protein</fullName>
    </recommendedName>
</protein>